<dbReference type="EMBL" id="JAZHPM010000026">
    <property type="protein sequence ID" value="MEF2293114.1"/>
    <property type="molecule type" value="Genomic_DNA"/>
</dbReference>
<dbReference type="Gene3D" id="1.10.10.630">
    <property type="entry name" value="DnaD domain-like"/>
    <property type="match status" value="1"/>
</dbReference>
<evidence type="ECO:0000256" key="1">
    <source>
        <dbReference type="ARBA" id="ARBA00093462"/>
    </source>
</evidence>
<accession>A0ABU7VIF3</accession>
<organism evidence="5 6">
    <name type="scientific">Virgibacillus dokdonensis</name>
    <dbReference type="NCBI Taxonomy" id="302167"/>
    <lineage>
        <taxon>Bacteria</taxon>
        <taxon>Bacillati</taxon>
        <taxon>Bacillota</taxon>
        <taxon>Bacilli</taxon>
        <taxon>Bacillales</taxon>
        <taxon>Bacillaceae</taxon>
        <taxon>Virgibacillus</taxon>
    </lineage>
</organism>
<dbReference type="Pfam" id="PF07261">
    <property type="entry name" value="DnaB_2"/>
    <property type="match status" value="1"/>
</dbReference>
<dbReference type="Gene3D" id="1.10.10.10">
    <property type="entry name" value="Winged helix-like DNA-binding domain superfamily/Winged helix DNA-binding domain"/>
    <property type="match status" value="1"/>
</dbReference>
<evidence type="ECO:0000256" key="2">
    <source>
        <dbReference type="SAM" id="MobiDB-lite"/>
    </source>
</evidence>
<dbReference type="InterPro" id="IPR006343">
    <property type="entry name" value="DnaB/C_C"/>
</dbReference>
<evidence type="ECO:0000259" key="3">
    <source>
        <dbReference type="Pfam" id="PF04492"/>
    </source>
</evidence>
<reference evidence="5 6" key="1">
    <citation type="submission" date="2024-01" db="EMBL/GenBank/DDBJ databases">
        <title>Survival strategy associated with biotechnological potential of Virgibacillus dokdonensis T4.6 isolated from salt-fermented shrimp paste.</title>
        <authorList>
            <person name="Doan T.V."/>
            <person name="Quach N.T."/>
            <person name="Phi Q.-T."/>
        </authorList>
    </citation>
    <scope>NUCLEOTIDE SEQUENCE [LARGE SCALE GENOMIC DNA]</scope>
    <source>
        <strain evidence="5 6">T4.6</strain>
    </source>
</reference>
<name>A0ABU7VIF3_9BACI</name>
<dbReference type="InterPro" id="IPR053162">
    <property type="entry name" value="DnaD"/>
</dbReference>
<keyword evidence="6" id="KW-1185">Reference proteome</keyword>
<feature type="compositionally biased region" description="Low complexity" evidence="2">
    <location>
        <begin position="326"/>
        <end position="340"/>
    </location>
</feature>
<evidence type="ECO:0000313" key="6">
    <source>
        <dbReference type="Proteomes" id="UP001356080"/>
    </source>
</evidence>
<comment type="caution">
    <text evidence="5">The sequence shown here is derived from an EMBL/GenBank/DDBJ whole genome shotgun (WGS) entry which is preliminary data.</text>
</comment>
<dbReference type="InterPro" id="IPR036388">
    <property type="entry name" value="WH-like_DNA-bd_sf"/>
</dbReference>
<evidence type="ECO:0000313" key="5">
    <source>
        <dbReference type="EMBL" id="MEF2293114.1"/>
    </source>
</evidence>
<comment type="similarity">
    <text evidence="1">Belongs to the DnaB/DnaD family.</text>
</comment>
<dbReference type="Proteomes" id="UP001356080">
    <property type="component" value="Unassembled WGS sequence"/>
</dbReference>
<feature type="region of interest" description="Disordered" evidence="2">
    <location>
        <begin position="301"/>
        <end position="361"/>
    </location>
</feature>
<dbReference type="NCBIfam" id="TIGR01446">
    <property type="entry name" value="DnaD_dom"/>
    <property type="match status" value="1"/>
</dbReference>
<protein>
    <submittedName>
        <fullName evidence="5">Replication protein</fullName>
    </submittedName>
</protein>
<sequence length="361" mass="42322">MASPQTEKGHVRIANELWNELLRRDFSKRQQNLILFIWRLSYGTGQKDCVIDKFNNLELAGMYKQDVKKELKFLRECAVLDWDEKTMVFSINKNYHLWQITPNKNWDSEKFDELIHQNLSRKKVSKTRTKKENEVSETLTKKKSRVSKTLTFKSKQVSKILTMRLVKYLPTPDRKSIVPTDTDSLKTLLKTLKIKDIKIYTTADNSREDTLTEHEQDKKVTDAIVFYQNNFGMIRPALADEMLVWINDFGDEMVIEAMQRSLDRNKPSWGYARSILQSWSNKGIKTMEQVQAEDIEFQSQKMAKHQRYSKPQTQAPGAPVPEWFRQQKQQQKAQKESQSSNIGDANEQKELEQLLKQYSSG</sequence>
<feature type="domain" description="DnaB/C C-terminal" evidence="4">
    <location>
        <begin position="226"/>
        <end position="293"/>
    </location>
</feature>
<dbReference type="PANTHER" id="PTHR37293">
    <property type="entry name" value="PHAGE REPLICATION PROTEIN-RELATED"/>
    <property type="match status" value="1"/>
</dbReference>
<dbReference type="PANTHER" id="PTHR37293:SF5">
    <property type="entry name" value="DNA REPLICATION PROTEIN"/>
    <property type="match status" value="1"/>
</dbReference>
<proteinExistence type="inferred from homology"/>
<dbReference type="Pfam" id="PF04492">
    <property type="entry name" value="Phage_rep_O"/>
    <property type="match status" value="1"/>
</dbReference>
<dbReference type="InterPro" id="IPR006497">
    <property type="entry name" value="Phage_lambda_VrpO_N"/>
</dbReference>
<gene>
    <name evidence="5" type="ORF">V2W34_14025</name>
</gene>
<evidence type="ECO:0000259" key="4">
    <source>
        <dbReference type="Pfam" id="PF07261"/>
    </source>
</evidence>
<dbReference type="RefSeq" id="WP_331805664.1">
    <property type="nucleotide sequence ID" value="NZ_JAZHPM010000026.1"/>
</dbReference>
<dbReference type="SUPFAM" id="SSF158499">
    <property type="entry name" value="DnaD domain-like"/>
    <property type="match status" value="1"/>
</dbReference>
<dbReference type="InterPro" id="IPR034829">
    <property type="entry name" value="DnaD-like_sf"/>
</dbReference>
<feature type="domain" description="Bacteriophage lambda Replication protein O N-terminal" evidence="3">
    <location>
        <begin position="5"/>
        <end position="98"/>
    </location>
</feature>